<dbReference type="InterPro" id="IPR037523">
    <property type="entry name" value="VOC_core"/>
</dbReference>
<dbReference type="EMBL" id="NLAX01000697">
    <property type="protein sequence ID" value="PKS08399.1"/>
    <property type="molecule type" value="Genomic_DNA"/>
</dbReference>
<evidence type="ECO:0000259" key="1">
    <source>
        <dbReference type="PROSITE" id="PS51819"/>
    </source>
</evidence>
<evidence type="ECO:0000313" key="2">
    <source>
        <dbReference type="EMBL" id="PKS08399.1"/>
    </source>
</evidence>
<dbReference type="PANTHER" id="PTHR35006">
    <property type="entry name" value="GLYOXALASE FAMILY PROTEIN (AFU_ORTHOLOGUE AFUA_5G14830)"/>
    <property type="match status" value="1"/>
</dbReference>
<dbReference type="InterPro" id="IPR029068">
    <property type="entry name" value="Glyas_Bleomycin-R_OHBP_Dase"/>
</dbReference>
<dbReference type="Pfam" id="PF00903">
    <property type="entry name" value="Glyoxalase"/>
    <property type="match status" value="1"/>
</dbReference>
<dbReference type="PANTHER" id="PTHR35006:SF1">
    <property type="entry name" value="BLL2941 PROTEIN"/>
    <property type="match status" value="1"/>
</dbReference>
<feature type="domain" description="VOC" evidence="1">
    <location>
        <begin position="8"/>
        <end position="120"/>
    </location>
</feature>
<dbReference type="CDD" id="cd07262">
    <property type="entry name" value="VOC_like"/>
    <property type="match status" value="1"/>
</dbReference>
<dbReference type="InParanoid" id="A0A2N3N7I0"/>
<dbReference type="Proteomes" id="UP000233524">
    <property type="component" value="Unassembled WGS sequence"/>
</dbReference>
<dbReference type="Gene3D" id="3.10.180.10">
    <property type="entry name" value="2,3-Dihydroxybiphenyl 1,2-Dioxygenase, domain 1"/>
    <property type="match status" value="1"/>
</dbReference>
<dbReference type="InterPro" id="IPR004360">
    <property type="entry name" value="Glyas_Fos-R_dOase_dom"/>
</dbReference>
<proteinExistence type="predicted"/>
<comment type="caution">
    <text evidence="2">The sequence shown here is derived from an EMBL/GenBank/DDBJ whole genome shotgun (WGS) entry which is preliminary data.</text>
</comment>
<gene>
    <name evidence="2" type="ORF">jhhlp_005343</name>
</gene>
<dbReference type="STRING" id="41688.A0A2N3N7I0"/>
<dbReference type="PROSITE" id="PS51819">
    <property type="entry name" value="VOC"/>
    <property type="match status" value="1"/>
</dbReference>
<keyword evidence="3" id="KW-1185">Reference proteome</keyword>
<dbReference type="AlphaFoldDB" id="A0A2N3N7I0"/>
<organism evidence="2 3">
    <name type="scientific">Lomentospora prolificans</name>
    <dbReference type="NCBI Taxonomy" id="41688"/>
    <lineage>
        <taxon>Eukaryota</taxon>
        <taxon>Fungi</taxon>
        <taxon>Dikarya</taxon>
        <taxon>Ascomycota</taxon>
        <taxon>Pezizomycotina</taxon>
        <taxon>Sordariomycetes</taxon>
        <taxon>Hypocreomycetidae</taxon>
        <taxon>Microascales</taxon>
        <taxon>Microascaceae</taxon>
        <taxon>Lomentospora</taxon>
    </lineage>
</organism>
<reference evidence="2 3" key="1">
    <citation type="journal article" date="2017" name="G3 (Bethesda)">
        <title>First Draft Genome Sequence of the Pathogenic Fungus Lomentospora prolificans (Formerly Scedosporium prolificans).</title>
        <authorList>
            <person name="Luo R."/>
            <person name="Zimin A."/>
            <person name="Workman R."/>
            <person name="Fan Y."/>
            <person name="Pertea G."/>
            <person name="Grossman N."/>
            <person name="Wear M.P."/>
            <person name="Jia B."/>
            <person name="Miller H."/>
            <person name="Casadevall A."/>
            <person name="Timp W."/>
            <person name="Zhang S.X."/>
            <person name="Salzberg S.L."/>
        </authorList>
    </citation>
    <scope>NUCLEOTIDE SEQUENCE [LARGE SCALE GENOMIC DNA]</scope>
    <source>
        <strain evidence="2 3">JHH-5317</strain>
    </source>
</reference>
<sequence length="120" mass="12924">MMWEQNQIIGHISIGVRDIAVAKVFYTAILGPLGLDLVYESPPGRQIPILGYGPDPQHEVVNIFQYGDEASAPGKGSHIAFNAPSRRAVEEFHAEAVANGGACNGAPGLREQYGPKYYKG</sequence>
<evidence type="ECO:0000313" key="3">
    <source>
        <dbReference type="Proteomes" id="UP000233524"/>
    </source>
</evidence>
<dbReference type="OrthoDB" id="10249419at2759"/>
<protein>
    <recommendedName>
        <fullName evidence="1">VOC domain-containing protein</fullName>
    </recommendedName>
</protein>
<dbReference type="VEuPathDB" id="FungiDB:jhhlp_005343"/>
<name>A0A2N3N7I0_9PEZI</name>
<dbReference type="SUPFAM" id="SSF54593">
    <property type="entry name" value="Glyoxalase/Bleomycin resistance protein/Dihydroxybiphenyl dioxygenase"/>
    <property type="match status" value="1"/>
</dbReference>
<accession>A0A2N3N7I0</accession>